<organism evidence="2 3">
    <name type="scientific">Vicia faba</name>
    <name type="common">Broad bean</name>
    <name type="synonym">Faba vulgaris</name>
    <dbReference type="NCBI Taxonomy" id="3906"/>
    <lineage>
        <taxon>Eukaryota</taxon>
        <taxon>Viridiplantae</taxon>
        <taxon>Streptophyta</taxon>
        <taxon>Embryophyta</taxon>
        <taxon>Tracheophyta</taxon>
        <taxon>Spermatophyta</taxon>
        <taxon>Magnoliopsida</taxon>
        <taxon>eudicotyledons</taxon>
        <taxon>Gunneridae</taxon>
        <taxon>Pentapetalae</taxon>
        <taxon>rosids</taxon>
        <taxon>fabids</taxon>
        <taxon>Fabales</taxon>
        <taxon>Fabaceae</taxon>
        <taxon>Papilionoideae</taxon>
        <taxon>50 kb inversion clade</taxon>
        <taxon>NPAAA clade</taxon>
        <taxon>Hologalegina</taxon>
        <taxon>IRL clade</taxon>
        <taxon>Fabeae</taxon>
        <taxon>Vicia</taxon>
    </lineage>
</organism>
<keyword evidence="1" id="KW-0812">Transmembrane</keyword>
<dbReference type="AlphaFoldDB" id="A0AAV1ABY2"/>
<dbReference type="Proteomes" id="UP001157006">
    <property type="component" value="Chromosome 4"/>
</dbReference>
<proteinExistence type="predicted"/>
<name>A0AAV1ABY2_VICFA</name>
<evidence type="ECO:0000256" key="1">
    <source>
        <dbReference type="SAM" id="Phobius"/>
    </source>
</evidence>
<feature type="transmembrane region" description="Helical" evidence="1">
    <location>
        <begin position="78"/>
        <end position="98"/>
    </location>
</feature>
<keyword evidence="1" id="KW-0472">Membrane</keyword>
<sequence length="136" mass="15527">MKFLSPLEIDLSLIPFSAFNDTQKILLLFLLSSNVSVSLVGLMWFITLLLLCCLSLLLRHFSFADRLQKNCTAVKGHLLCLVLHCSLTHVLVISIITADTFLDIESRNFPLTIKKGKLKEASRWDHILKDLRLQFQ</sequence>
<accession>A0AAV1ABY2</accession>
<evidence type="ECO:0000313" key="3">
    <source>
        <dbReference type="Proteomes" id="UP001157006"/>
    </source>
</evidence>
<keyword evidence="3" id="KW-1185">Reference proteome</keyword>
<evidence type="ECO:0000313" key="2">
    <source>
        <dbReference type="EMBL" id="CAI8607781.1"/>
    </source>
</evidence>
<dbReference type="EMBL" id="OX451739">
    <property type="protein sequence ID" value="CAI8607781.1"/>
    <property type="molecule type" value="Genomic_DNA"/>
</dbReference>
<keyword evidence="1" id="KW-1133">Transmembrane helix</keyword>
<gene>
    <name evidence="2" type="ORF">VFH_IV054000</name>
</gene>
<reference evidence="2 3" key="1">
    <citation type="submission" date="2023-01" db="EMBL/GenBank/DDBJ databases">
        <authorList>
            <person name="Kreplak J."/>
        </authorList>
    </citation>
    <scope>NUCLEOTIDE SEQUENCE [LARGE SCALE GENOMIC DNA]</scope>
</reference>
<feature type="transmembrane region" description="Helical" evidence="1">
    <location>
        <begin position="25"/>
        <end position="58"/>
    </location>
</feature>
<protein>
    <submittedName>
        <fullName evidence="2">Uncharacterized protein</fullName>
    </submittedName>
</protein>